<dbReference type="OrthoDB" id="877328at2"/>
<evidence type="ECO:0000256" key="3">
    <source>
        <dbReference type="ARBA" id="ARBA00023180"/>
    </source>
</evidence>
<proteinExistence type="predicted"/>
<sequence>MRGTFKGMRKGGLVVAVAVGLAGVAVPAEAKPVRPAVAGDVNGDGRVDVIAGLPLLKVKGKSDAGGVVVYFGGAKQVSTQGRVVTLAAPVARENLGRVLASGDFDADGYADVLASARKKLVVFRGSPTGLRGADAKVLSWPVTEPAMAAADFDGDGYGDVAVTGSERIVVLRGGRSGLRVAGGLANGAPRFGADLAAGDVNGDGRPDLVATEHRVALPDPVGPQRITVVPGSRAGLSLTRAWSITPTERAARDLAVADVNGDHRADLVRITSTEGENFRVLVQLSQGNGFAPARTVATGDDYYPANVALGDITGDGRADLAVHISAEGDHDWALLYAGTATGVGAQPIRRYAHDTYETRYGTSLRLADVRGDRRADVIAGLPGVYGAGALEVLPSGAPGGAQRLGLKTPGGLGLSQPS</sequence>
<evidence type="ECO:0000256" key="2">
    <source>
        <dbReference type="ARBA" id="ARBA00022737"/>
    </source>
</evidence>
<keyword evidence="3" id="KW-0325">Glycoprotein</keyword>
<keyword evidence="6" id="KW-1185">Reference proteome</keyword>
<dbReference type="SUPFAM" id="SSF69318">
    <property type="entry name" value="Integrin alpha N-terminal domain"/>
    <property type="match status" value="1"/>
</dbReference>
<name>A0A367F2C4_9ACTN</name>
<dbReference type="PANTHER" id="PTHR46580">
    <property type="entry name" value="SENSOR KINASE-RELATED"/>
    <property type="match status" value="1"/>
</dbReference>
<dbReference type="Pfam" id="PF13517">
    <property type="entry name" value="FG-GAP_3"/>
    <property type="match status" value="1"/>
</dbReference>
<dbReference type="InterPro" id="IPR013519">
    <property type="entry name" value="Int_alpha_beta-p"/>
</dbReference>
<comment type="caution">
    <text evidence="5">The sequence shown here is derived from an EMBL/GenBank/DDBJ whole genome shotgun (WGS) entry which is preliminary data.</text>
</comment>
<evidence type="ECO:0000313" key="5">
    <source>
        <dbReference type="EMBL" id="RCG24473.1"/>
    </source>
</evidence>
<accession>A0A367F2C4</accession>
<keyword evidence="2" id="KW-0677">Repeat</keyword>
<dbReference type="InterPro" id="IPR028994">
    <property type="entry name" value="Integrin_alpha_N"/>
</dbReference>
<evidence type="ECO:0000313" key="6">
    <source>
        <dbReference type="Proteomes" id="UP000253094"/>
    </source>
</evidence>
<feature type="chain" id="PRO_5016620372" evidence="4">
    <location>
        <begin position="31"/>
        <end position="418"/>
    </location>
</feature>
<feature type="signal peptide" evidence="4">
    <location>
        <begin position="1"/>
        <end position="30"/>
    </location>
</feature>
<dbReference type="Gene3D" id="2.130.10.130">
    <property type="entry name" value="Integrin alpha, N-terminal"/>
    <property type="match status" value="3"/>
</dbReference>
<dbReference type="RefSeq" id="WP_114032800.1">
    <property type="nucleotide sequence ID" value="NZ_QOIL01000024.1"/>
</dbReference>
<dbReference type="EMBL" id="QOIL01000024">
    <property type="protein sequence ID" value="RCG24473.1"/>
    <property type="molecule type" value="Genomic_DNA"/>
</dbReference>
<evidence type="ECO:0000256" key="1">
    <source>
        <dbReference type="ARBA" id="ARBA00022729"/>
    </source>
</evidence>
<dbReference type="InterPro" id="IPR013517">
    <property type="entry name" value="FG-GAP"/>
</dbReference>
<dbReference type="AlphaFoldDB" id="A0A367F2C4"/>
<keyword evidence="1 4" id="KW-0732">Signal</keyword>
<reference evidence="5 6" key="1">
    <citation type="submission" date="2018-06" db="EMBL/GenBank/DDBJ databases">
        <title>Sphaerisporangium craniellae sp. nov., isolated from a marine sponge in the South China Sea.</title>
        <authorList>
            <person name="Li L."/>
        </authorList>
    </citation>
    <scope>NUCLEOTIDE SEQUENCE [LARGE SCALE GENOMIC DNA]</scope>
    <source>
        <strain evidence="5 6">CCTCC AA 208026</strain>
    </source>
</reference>
<gene>
    <name evidence="5" type="ORF">DQ384_33035</name>
</gene>
<dbReference type="SMART" id="SM00191">
    <property type="entry name" value="Int_alpha"/>
    <property type="match status" value="4"/>
</dbReference>
<evidence type="ECO:0000256" key="4">
    <source>
        <dbReference type="SAM" id="SignalP"/>
    </source>
</evidence>
<protein>
    <submittedName>
        <fullName evidence="5">VCBS repeat-containing protein</fullName>
    </submittedName>
</protein>
<dbReference type="Proteomes" id="UP000253094">
    <property type="component" value="Unassembled WGS sequence"/>
</dbReference>
<organism evidence="5 6">
    <name type="scientific">Sphaerisporangium album</name>
    <dbReference type="NCBI Taxonomy" id="509200"/>
    <lineage>
        <taxon>Bacteria</taxon>
        <taxon>Bacillati</taxon>
        <taxon>Actinomycetota</taxon>
        <taxon>Actinomycetes</taxon>
        <taxon>Streptosporangiales</taxon>
        <taxon>Streptosporangiaceae</taxon>
        <taxon>Sphaerisporangium</taxon>
    </lineage>
</organism>